<dbReference type="Proteomes" id="UP000317650">
    <property type="component" value="Chromosome 9"/>
</dbReference>
<name>A0A4S8IH64_MUSBA</name>
<dbReference type="EMBL" id="PYDT01000010">
    <property type="protein sequence ID" value="THU47600.1"/>
    <property type="molecule type" value="Genomic_DNA"/>
</dbReference>
<evidence type="ECO:0000313" key="2">
    <source>
        <dbReference type="Proteomes" id="UP000317650"/>
    </source>
</evidence>
<dbReference type="GO" id="GO:0005730">
    <property type="term" value="C:nucleolus"/>
    <property type="evidence" value="ECO:0007669"/>
    <property type="project" value="TreeGrafter"/>
</dbReference>
<proteinExistence type="predicted"/>
<dbReference type="PANTHER" id="PTHR13282">
    <property type="entry name" value="PROTEIN FAM32A"/>
    <property type="match status" value="1"/>
</dbReference>
<dbReference type="STRING" id="52838.A0A4S8IH64"/>
<protein>
    <submittedName>
        <fullName evidence="1">Uncharacterized protein</fullName>
    </submittedName>
</protein>
<evidence type="ECO:0000313" key="1">
    <source>
        <dbReference type="EMBL" id="THU47600.1"/>
    </source>
</evidence>
<dbReference type="InterPro" id="IPR013865">
    <property type="entry name" value="FAM32A"/>
</dbReference>
<keyword evidence="2" id="KW-1185">Reference proteome</keyword>
<organism evidence="1 2">
    <name type="scientific">Musa balbisiana</name>
    <name type="common">Banana</name>
    <dbReference type="NCBI Taxonomy" id="52838"/>
    <lineage>
        <taxon>Eukaryota</taxon>
        <taxon>Viridiplantae</taxon>
        <taxon>Streptophyta</taxon>
        <taxon>Embryophyta</taxon>
        <taxon>Tracheophyta</taxon>
        <taxon>Spermatophyta</taxon>
        <taxon>Magnoliopsida</taxon>
        <taxon>Liliopsida</taxon>
        <taxon>Zingiberales</taxon>
        <taxon>Musaceae</taxon>
        <taxon>Musa</taxon>
    </lineage>
</organism>
<dbReference type="PANTHER" id="PTHR13282:SF6">
    <property type="entry name" value="PROTEIN FAM32A"/>
    <property type="match status" value="1"/>
</dbReference>
<reference evidence="1 2" key="1">
    <citation type="journal article" date="2019" name="Nat. Plants">
        <title>Genome sequencing of Musa balbisiana reveals subgenome evolution and function divergence in polyploid bananas.</title>
        <authorList>
            <person name="Yao X."/>
        </authorList>
    </citation>
    <scope>NUCLEOTIDE SEQUENCE [LARGE SCALE GENOMIC DNA]</scope>
    <source>
        <strain evidence="2">cv. DH-PKW</strain>
        <tissue evidence="1">Leaves</tissue>
    </source>
</reference>
<dbReference type="AlphaFoldDB" id="A0A4S8IH64"/>
<accession>A0A4S8IH64</accession>
<gene>
    <name evidence="1" type="ORF">C4D60_Mb09t17290</name>
</gene>
<sequence>MKRLAKISSKSHRDRIQEFNQYLANLSEHYDIPEVGPGTELLFTYFLLIGSLTPLPNDPSGQFVFVNFRFHSVEIKVGR</sequence>
<comment type="caution">
    <text evidence="1">The sequence shown here is derived from an EMBL/GenBank/DDBJ whole genome shotgun (WGS) entry which is preliminary data.</text>
</comment>